<keyword evidence="2" id="KW-1185">Reference proteome</keyword>
<organism evidence="1 2">
    <name type="scientific">Psychrobacter saeujeotis</name>
    <dbReference type="NCBI Taxonomy" id="3143436"/>
    <lineage>
        <taxon>Bacteria</taxon>
        <taxon>Pseudomonadati</taxon>
        <taxon>Pseudomonadota</taxon>
        <taxon>Gammaproteobacteria</taxon>
        <taxon>Moraxellales</taxon>
        <taxon>Moraxellaceae</taxon>
        <taxon>Psychrobacter</taxon>
    </lineage>
</organism>
<keyword evidence="1" id="KW-0031">Aminopeptidase</keyword>
<sequence length="149" mass="16339">MPTSSIPQLLHTKYLSITQTNITCNITAGIVLSVFLTACSTLPIDKGAHTLTSTTMTSPQTAKIPAVDRTGRIAYVEEQGAGSTKVSSLYSIYPDGSDRQLRDELRGYIYAPAWSAHGQLLAYSKQTPRQNPKLYIYHVARQTHKLLVG</sequence>
<evidence type="ECO:0000313" key="1">
    <source>
        <dbReference type="EMBL" id="MEN2752696.1"/>
    </source>
</evidence>
<dbReference type="GO" id="GO:0004177">
    <property type="term" value="F:aminopeptidase activity"/>
    <property type="evidence" value="ECO:0007669"/>
    <property type="project" value="UniProtKB-KW"/>
</dbReference>
<name>A0ABU9XBB0_9GAMM</name>
<dbReference type="SUPFAM" id="SSF69304">
    <property type="entry name" value="Tricorn protease N-terminal domain"/>
    <property type="match status" value="1"/>
</dbReference>
<comment type="caution">
    <text evidence="1">The sequence shown here is derived from an EMBL/GenBank/DDBJ whole genome shotgun (WGS) entry which is preliminary data.</text>
</comment>
<keyword evidence="1" id="KW-0378">Hydrolase</keyword>
<dbReference type="EMBL" id="JBDGHN010000060">
    <property type="protein sequence ID" value="MEN2752696.1"/>
    <property type="molecule type" value="Genomic_DNA"/>
</dbReference>
<reference evidence="1 2" key="1">
    <citation type="submission" date="2024-05" db="EMBL/GenBank/DDBJ databases">
        <authorList>
            <person name="Kim H.-Y."/>
            <person name="Kim E."/>
            <person name="Cai Y."/>
            <person name="Yang S.-M."/>
            <person name="Lee W."/>
        </authorList>
    </citation>
    <scope>NUCLEOTIDE SEQUENCE [LARGE SCALE GENOMIC DNA]</scope>
    <source>
        <strain evidence="1 2">FBL11</strain>
    </source>
</reference>
<keyword evidence="1" id="KW-0645">Protease</keyword>
<dbReference type="Proteomes" id="UP001461960">
    <property type="component" value="Unassembled WGS sequence"/>
</dbReference>
<gene>
    <name evidence="1" type="ORF">AAIR29_13795</name>
</gene>
<dbReference type="InterPro" id="IPR011042">
    <property type="entry name" value="6-blade_b-propeller_TolB-like"/>
</dbReference>
<accession>A0ABU9XBB0</accession>
<feature type="non-terminal residue" evidence="1">
    <location>
        <position position="149"/>
    </location>
</feature>
<dbReference type="Gene3D" id="2.120.10.30">
    <property type="entry name" value="TolB, C-terminal domain"/>
    <property type="match status" value="1"/>
</dbReference>
<proteinExistence type="predicted"/>
<evidence type="ECO:0000313" key="2">
    <source>
        <dbReference type="Proteomes" id="UP001461960"/>
    </source>
</evidence>
<protein>
    <submittedName>
        <fullName evidence="1">Xaa-Pro aminopeptidase</fullName>
    </submittedName>
</protein>